<evidence type="ECO:0000256" key="2">
    <source>
        <dbReference type="ARBA" id="ARBA00012274"/>
    </source>
</evidence>
<dbReference type="STRING" id="1314778.A0A5C3NVE6"/>
<evidence type="ECO:0000256" key="4">
    <source>
        <dbReference type="ARBA" id="ARBA00023116"/>
    </source>
</evidence>
<protein>
    <recommendedName>
        <fullName evidence="2 6">Ribonucleoside-diphosphate reductase</fullName>
        <ecNumber evidence="2 6">1.17.4.1</ecNumber>
    </recommendedName>
</protein>
<evidence type="ECO:0000256" key="1">
    <source>
        <dbReference type="ARBA" id="ARBA00010406"/>
    </source>
</evidence>
<comment type="function">
    <text evidence="5 6">Provides the precursors necessary for DNA synthesis. Catalyzes the biosynthesis of deoxyribonucleotides from the corresponding ribonucleotides.</text>
</comment>
<proteinExistence type="inferred from homology"/>
<feature type="non-terminal residue" evidence="9">
    <location>
        <position position="1"/>
    </location>
</feature>
<dbReference type="EC" id="1.17.4.1" evidence="2 6"/>
<evidence type="ECO:0000259" key="8">
    <source>
        <dbReference type="Pfam" id="PF02867"/>
    </source>
</evidence>
<evidence type="ECO:0000256" key="3">
    <source>
        <dbReference type="ARBA" id="ARBA00023002"/>
    </source>
</evidence>
<evidence type="ECO:0000313" key="9">
    <source>
        <dbReference type="EMBL" id="TFK81335.1"/>
    </source>
</evidence>
<dbReference type="InParanoid" id="A0A5C3NVE6"/>
<dbReference type="EMBL" id="ML211619">
    <property type="protein sequence ID" value="TFK81335.1"/>
    <property type="molecule type" value="Genomic_DNA"/>
</dbReference>
<dbReference type="Proteomes" id="UP000308197">
    <property type="component" value="Unassembled WGS sequence"/>
</dbReference>
<dbReference type="Pfam" id="PF02867">
    <property type="entry name" value="Ribonuc_red_lgC"/>
    <property type="match status" value="1"/>
</dbReference>
<dbReference type="PRINTS" id="PR01183">
    <property type="entry name" value="RIBORDTASEM1"/>
</dbReference>
<dbReference type="GO" id="GO:0005524">
    <property type="term" value="F:ATP binding"/>
    <property type="evidence" value="ECO:0007669"/>
    <property type="project" value="InterPro"/>
</dbReference>
<dbReference type="NCBIfam" id="TIGR02506">
    <property type="entry name" value="NrdE_NrdA"/>
    <property type="match status" value="1"/>
</dbReference>
<dbReference type="PANTHER" id="PTHR11573">
    <property type="entry name" value="RIBONUCLEOSIDE-DIPHOSPHATE REDUCTASE LARGE CHAIN"/>
    <property type="match status" value="1"/>
</dbReference>
<gene>
    <name evidence="9" type="ORF">K466DRAFT_502315</name>
</gene>
<dbReference type="GO" id="GO:0004748">
    <property type="term" value="F:ribonucleoside-diphosphate reductase activity, thioredoxin disulfide as acceptor"/>
    <property type="evidence" value="ECO:0007669"/>
    <property type="project" value="UniProtKB-EC"/>
</dbReference>
<comment type="catalytic activity">
    <reaction evidence="6">
        <text>a 2'-deoxyribonucleoside 5'-diphosphate + [thioredoxin]-disulfide + H2O = a ribonucleoside 5'-diphosphate + [thioredoxin]-dithiol</text>
        <dbReference type="Rhea" id="RHEA:23252"/>
        <dbReference type="Rhea" id="RHEA-COMP:10698"/>
        <dbReference type="Rhea" id="RHEA-COMP:10700"/>
        <dbReference type="ChEBI" id="CHEBI:15377"/>
        <dbReference type="ChEBI" id="CHEBI:29950"/>
        <dbReference type="ChEBI" id="CHEBI:50058"/>
        <dbReference type="ChEBI" id="CHEBI:57930"/>
        <dbReference type="ChEBI" id="CHEBI:73316"/>
        <dbReference type="EC" id="1.17.4.1"/>
    </reaction>
</comment>
<keyword evidence="10" id="KW-1185">Reference proteome</keyword>
<dbReference type="InterPro" id="IPR039718">
    <property type="entry name" value="Rrm1"/>
</dbReference>
<dbReference type="InterPro" id="IPR008926">
    <property type="entry name" value="RNR_R1-su_N"/>
</dbReference>
<dbReference type="InterPro" id="IPR000788">
    <property type="entry name" value="RNR_lg_C"/>
</dbReference>
<dbReference type="GO" id="GO:0005971">
    <property type="term" value="C:ribonucleoside-diphosphate reductase complex"/>
    <property type="evidence" value="ECO:0007669"/>
    <property type="project" value="TreeGrafter"/>
</dbReference>
<name>A0A5C3NVE6_9APHY</name>
<dbReference type="UniPathway" id="UPA00326"/>
<dbReference type="AlphaFoldDB" id="A0A5C3NVE6"/>
<dbReference type="SUPFAM" id="SSF51998">
    <property type="entry name" value="PFL-like glycyl radical enzymes"/>
    <property type="match status" value="1"/>
</dbReference>
<keyword evidence="4 6" id="KW-0215">Deoxyribonucleotide synthesis</keyword>
<dbReference type="SUPFAM" id="SSF48168">
    <property type="entry name" value="R1 subunit of ribonucleotide reductase, N-terminal domain"/>
    <property type="match status" value="1"/>
</dbReference>
<feature type="domain" description="Ribonucleotide reductase large subunit C-terminal" evidence="8">
    <location>
        <begin position="156"/>
        <end position="678"/>
    </location>
</feature>
<organism evidence="9 10">
    <name type="scientific">Polyporus arcularius HHB13444</name>
    <dbReference type="NCBI Taxonomy" id="1314778"/>
    <lineage>
        <taxon>Eukaryota</taxon>
        <taxon>Fungi</taxon>
        <taxon>Dikarya</taxon>
        <taxon>Basidiomycota</taxon>
        <taxon>Agaricomycotina</taxon>
        <taxon>Agaricomycetes</taxon>
        <taxon>Polyporales</taxon>
        <taxon>Polyporaceae</taxon>
        <taxon>Polyporus</taxon>
    </lineage>
</organism>
<evidence type="ECO:0000256" key="5">
    <source>
        <dbReference type="ARBA" id="ARBA00024942"/>
    </source>
</evidence>
<comment type="similarity">
    <text evidence="1 6">Belongs to the ribonucleoside diphosphate reductase large chain family.</text>
</comment>
<dbReference type="PANTHER" id="PTHR11573:SF6">
    <property type="entry name" value="RIBONUCLEOSIDE-DIPHOSPHATE REDUCTASE LARGE SUBUNIT"/>
    <property type="match status" value="1"/>
</dbReference>
<dbReference type="Pfam" id="PF00317">
    <property type="entry name" value="Ribonuc_red_lgN"/>
    <property type="match status" value="1"/>
</dbReference>
<accession>A0A5C3NVE6</accession>
<evidence type="ECO:0000259" key="7">
    <source>
        <dbReference type="Pfam" id="PF00317"/>
    </source>
</evidence>
<dbReference type="InterPro" id="IPR013509">
    <property type="entry name" value="RNR_lsu_N"/>
</dbReference>
<dbReference type="Gene3D" id="3.20.70.20">
    <property type="match status" value="1"/>
</dbReference>
<reference evidence="9 10" key="1">
    <citation type="journal article" date="2019" name="Nat. Ecol. Evol.">
        <title>Megaphylogeny resolves global patterns of mushroom evolution.</title>
        <authorList>
            <person name="Varga T."/>
            <person name="Krizsan K."/>
            <person name="Foldi C."/>
            <person name="Dima B."/>
            <person name="Sanchez-Garcia M."/>
            <person name="Sanchez-Ramirez S."/>
            <person name="Szollosi G.J."/>
            <person name="Szarkandi J.G."/>
            <person name="Papp V."/>
            <person name="Albert L."/>
            <person name="Andreopoulos W."/>
            <person name="Angelini C."/>
            <person name="Antonin V."/>
            <person name="Barry K.W."/>
            <person name="Bougher N.L."/>
            <person name="Buchanan P."/>
            <person name="Buyck B."/>
            <person name="Bense V."/>
            <person name="Catcheside P."/>
            <person name="Chovatia M."/>
            <person name="Cooper J."/>
            <person name="Damon W."/>
            <person name="Desjardin D."/>
            <person name="Finy P."/>
            <person name="Geml J."/>
            <person name="Haridas S."/>
            <person name="Hughes K."/>
            <person name="Justo A."/>
            <person name="Karasinski D."/>
            <person name="Kautmanova I."/>
            <person name="Kiss B."/>
            <person name="Kocsube S."/>
            <person name="Kotiranta H."/>
            <person name="LaButti K.M."/>
            <person name="Lechner B.E."/>
            <person name="Liimatainen K."/>
            <person name="Lipzen A."/>
            <person name="Lukacs Z."/>
            <person name="Mihaltcheva S."/>
            <person name="Morgado L.N."/>
            <person name="Niskanen T."/>
            <person name="Noordeloos M.E."/>
            <person name="Ohm R.A."/>
            <person name="Ortiz-Santana B."/>
            <person name="Ovrebo C."/>
            <person name="Racz N."/>
            <person name="Riley R."/>
            <person name="Savchenko A."/>
            <person name="Shiryaev A."/>
            <person name="Soop K."/>
            <person name="Spirin V."/>
            <person name="Szebenyi C."/>
            <person name="Tomsovsky M."/>
            <person name="Tulloss R.E."/>
            <person name="Uehling J."/>
            <person name="Grigoriev I.V."/>
            <person name="Vagvolgyi C."/>
            <person name="Papp T."/>
            <person name="Martin F.M."/>
            <person name="Miettinen O."/>
            <person name="Hibbett D.S."/>
            <person name="Nagy L.G."/>
        </authorList>
    </citation>
    <scope>NUCLEOTIDE SEQUENCE [LARGE SCALE GENOMIC DNA]</scope>
    <source>
        <strain evidence="9 10">HHB13444</strain>
    </source>
</reference>
<dbReference type="GO" id="GO:0009263">
    <property type="term" value="P:deoxyribonucleotide biosynthetic process"/>
    <property type="evidence" value="ECO:0007669"/>
    <property type="project" value="UniProtKB-KW"/>
</dbReference>
<evidence type="ECO:0000313" key="10">
    <source>
        <dbReference type="Proteomes" id="UP000308197"/>
    </source>
</evidence>
<sequence>AATVAASCTKHPHFSVLAGRIFVASLHKSIDKTFSTWVAQHSSGIDVPRVWRPLPFRPDFVELVGRLGTALDDVIVHSRDFSFTYSSIRALAHTYLLRSAGVVIERPQYMYMRVALVAHADNLDLVLETYEALSNRRFTPASPVLFNAGTRTSHYASCFLYMPDASTPSTRLRSVGDLDSLWLADGGIGLSLGDIPAKRYLSIAPPPYPQPGIGPLLRVYDAHAEYTGVHRHKRPSAATIHLPIWHADVRGFIVSRTNQAHRRLKNLYPGLWIPDVFMHRLQLHGKWSLFDPRDVPLLQTSFGDDFTRAYEEYERTVAPLDHIGARDLWNIICRAQQESGTPFIMYQDNINAKNNHKHLGVIRTSNLCTEIVQFSSPSHTAVCTLASIAVARFVRPDRTYDFDALHTTARLAVLTTNAFLDRSSYPNEICAQSVADTRAIGIGVQGLADAFMASDLSFHSNGARQLNREIFEAIYHAAYDTSCSLAEQHGPYPLYAKSPAAHGTLQHDMWDDVVLSGRYDFDSLRRRILQHGLRNSMLTTQMPTASTAKLLGNFDSIEPYTSNIITHRVLSGDYTEVCPWLVSALTSRGLWTEDIRVAILRRHGSIRDIPDIPLHLKDMFMTAWEIDPKIVIDMAADRGPFIDQAQSMSLTVAVPTSAILLDLQMHAWRRGLKTGLYYLRAQAPAYPLPFGVGSLPLPTGAPAAPKHTPVLPRLSDNSACAGCEA</sequence>
<evidence type="ECO:0000256" key="6">
    <source>
        <dbReference type="RuleBase" id="RU003410"/>
    </source>
</evidence>
<feature type="domain" description="Ribonucleotide reductase large subunit N-terminal" evidence="7">
    <location>
        <begin position="82"/>
        <end position="152"/>
    </location>
</feature>
<keyword evidence="3 6" id="KW-0560">Oxidoreductase</keyword>
<dbReference type="InterPro" id="IPR013346">
    <property type="entry name" value="NrdE_NrdA_C"/>
</dbReference>